<evidence type="ECO:0000313" key="4">
    <source>
        <dbReference type="EMBL" id="TGO74123.1"/>
    </source>
</evidence>
<dbReference type="STRING" id="278938.A0A4Z1JY93"/>
<evidence type="ECO:0000256" key="2">
    <source>
        <dbReference type="SAM" id="MobiDB-lite"/>
    </source>
</evidence>
<evidence type="ECO:0000313" key="5">
    <source>
        <dbReference type="Proteomes" id="UP000297229"/>
    </source>
</evidence>
<dbReference type="EMBL" id="PQXM01000304">
    <property type="protein sequence ID" value="TGO74123.1"/>
    <property type="molecule type" value="Genomic_DNA"/>
</dbReference>
<sequence length="1054" mass="116982">MSKNSLDNLAPSVKPTLFDPRKKKAPQQPLTQRSDFNEGAAQPSVDTEMGDTLGPEPGVLDPQHGNEGVVPTQPAEKKEAVIFGAGMYGTVSADGNHKFQSSKIFGISSNGGKNVDVDALKLELGAVRDELKTYKKDVKKQFGTLDMEIVDLKTENRQLENKCMDKGKQIEELLGIGSSAEWRDTASENAAASNSIIERLRNEQATLAKYNGRIIREKEDLEKRVDELEEKINGLESEDQFKAHKLQAAQDVLEAARTCHQTEMDQLRTKNNELSNALEGRENECKELYVQVNGLKETVARLRQDIADTKALDLSDYIIEEANKERDEARRQIDEARAQGITKERIQSLTNERDQLVQQLSLTGQQLNDSVQKESDAQVNLASVMAEVEKMRPEFQRVSERSATVDGLNQAIHSLQAELNTAKNDLNNANAERSQAIEAKEKATFAANQALFKFSSTNSASVIQQLRTSVENLESEKTTRQMKINTLEADITSSANTIQKHRTSVENLESEKTMQQTRINALEADIIKIHKDYEKNMLAVRRGHQHIVEKKDAEIDGHHHRLSLVQRQKEEMVKENDEMIQQLKAEVSAGEASVQKLVLETKQSASVSELEKNQIRGELVVAKNSVLEVQSSNKLIRGGLIKLQTDIESAKNLIVKTDTKAKLAEKKLAETVKLLVKEQTAHKESKKHHAVALNAHLGMGKTAMLKDYFTKKASSNATDQDDLFEVEEELVTPVRTRTIVRDAPSRPSSFVPDASEIALMKATARAGLENARADAKAEFTEDVKTELRKELAESIKVELREELVENTKVELREELVESTKVELREELAESVKAEIEEALLTSSTILGQDVQTTQEFALAFEGQENRLNLAGIVTFDPATSTFVHGTANRDGSAMNGALLDAQTPIPVIVRKGKPLSRFKVYSWSMVVLMLLLTPFLVGYFGGPAISSAPGVVQLIDAPRPAIIPVATINASHFATRTTSRLAVIPATASAFVQIPQVTTVAVLPEYDYYLTPILYRSGIFHLHRFVVKVKSVVATWEALKTSFERVASFFSGKH</sequence>
<evidence type="ECO:0000256" key="1">
    <source>
        <dbReference type="SAM" id="Coils"/>
    </source>
</evidence>
<dbReference type="Proteomes" id="UP000297229">
    <property type="component" value="Unassembled WGS sequence"/>
</dbReference>
<feature type="coiled-coil region" evidence="1">
    <location>
        <begin position="562"/>
        <end position="600"/>
    </location>
</feature>
<proteinExistence type="predicted"/>
<name>A0A4Z1JY93_9HELO</name>
<keyword evidence="3" id="KW-0472">Membrane</keyword>
<dbReference type="AlphaFoldDB" id="A0A4Z1JY93"/>
<keyword evidence="1" id="KW-0175">Coiled coil</keyword>
<organism evidence="4 5">
    <name type="scientific">Botrytis elliptica</name>
    <dbReference type="NCBI Taxonomy" id="278938"/>
    <lineage>
        <taxon>Eukaryota</taxon>
        <taxon>Fungi</taxon>
        <taxon>Dikarya</taxon>
        <taxon>Ascomycota</taxon>
        <taxon>Pezizomycotina</taxon>
        <taxon>Leotiomycetes</taxon>
        <taxon>Helotiales</taxon>
        <taxon>Sclerotiniaceae</taxon>
        <taxon>Botrytis</taxon>
    </lineage>
</organism>
<protein>
    <submittedName>
        <fullName evidence="4">Uncharacterized protein</fullName>
    </submittedName>
</protein>
<gene>
    <name evidence="4" type="ORF">BELL_0306g00070</name>
</gene>
<keyword evidence="3" id="KW-1133">Transmembrane helix</keyword>
<reference evidence="4 5" key="1">
    <citation type="submission" date="2017-12" db="EMBL/GenBank/DDBJ databases">
        <title>Comparative genomics of Botrytis spp.</title>
        <authorList>
            <person name="Valero-Jimenez C.A."/>
            <person name="Tapia P."/>
            <person name="Veloso J."/>
            <person name="Silva-Moreno E."/>
            <person name="Staats M."/>
            <person name="Valdes J.H."/>
            <person name="Van Kan J.A.L."/>
        </authorList>
    </citation>
    <scope>NUCLEOTIDE SEQUENCE [LARGE SCALE GENOMIC DNA]</scope>
    <source>
        <strain evidence="4 5">Be9601</strain>
    </source>
</reference>
<feature type="transmembrane region" description="Helical" evidence="3">
    <location>
        <begin position="920"/>
        <end position="940"/>
    </location>
</feature>
<keyword evidence="5" id="KW-1185">Reference proteome</keyword>
<evidence type="ECO:0000256" key="3">
    <source>
        <dbReference type="SAM" id="Phobius"/>
    </source>
</evidence>
<feature type="coiled-coil region" evidence="1">
    <location>
        <begin position="117"/>
        <end position="339"/>
    </location>
</feature>
<feature type="coiled-coil region" evidence="1">
    <location>
        <begin position="405"/>
        <end position="439"/>
    </location>
</feature>
<dbReference type="OrthoDB" id="3536611at2759"/>
<accession>A0A4Z1JY93</accession>
<feature type="coiled-coil region" evidence="1">
    <location>
        <begin position="470"/>
        <end position="525"/>
    </location>
</feature>
<comment type="caution">
    <text evidence="4">The sequence shown here is derived from an EMBL/GenBank/DDBJ whole genome shotgun (WGS) entry which is preliminary data.</text>
</comment>
<feature type="region of interest" description="Disordered" evidence="2">
    <location>
        <begin position="1"/>
        <end position="54"/>
    </location>
</feature>
<keyword evidence="3" id="KW-0812">Transmembrane</keyword>